<feature type="non-terminal residue" evidence="12">
    <location>
        <position position="370"/>
    </location>
</feature>
<evidence type="ECO:0000259" key="11">
    <source>
        <dbReference type="Pfam" id="PF00750"/>
    </source>
</evidence>
<organism evidence="12 13">
    <name type="scientific">Candidatus Shapirobacteria bacterium CG03_land_8_20_14_0_80_40_19</name>
    <dbReference type="NCBI Taxonomy" id="1974880"/>
    <lineage>
        <taxon>Bacteria</taxon>
        <taxon>Candidatus Shapironibacteriota</taxon>
    </lineage>
</organism>
<evidence type="ECO:0000256" key="3">
    <source>
        <dbReference type="ARBA" id="ARBA00022598"/>
    </source>
</evidence>
<accession>A0A2M7BD04</accession>
<proteinExistence type="inferred from homology"/>
<evidence type="ECO:0000256" key="1">
    <source>
        <dbReference type="ARBA" id="ARBA00005594"/>
    </source>
</evidence>
<dbReference type="GO" id="GO:0005524">
    <property type="term" value="F:ATP binding"/>
    <property type="evidence" value="ECO:0007669"/>
    <property type="project" value="UniProtKB-KW"/>
</dbReference>
<keyword evidence="6 10" id="KW-0648">Protein biosynthesis</keyword>
<dbReference type="FunFam" id="3.40.50.620:FF:000116">
    <property type="entry name" value="Arginine--tRNA ligase"/>
    <property type="match status" value="1"/>
</dbReference>
<protein>
    <recommendedName>
        <fullName evidence="2 9">Arginine--tRNA ligase</fullName>
        <ecNumber evidence="2 9">6.1.1.19</ecNumber>
    </recommendedName>
</protein>
<dbReference type="Pfam" id="PF00750">
    <property type="entry name" value="tRNA-synt_1d"/>
    <property type="match status" value="1"/>
</dbReference>
<dbReference type="PRINTS" id="PR01038">
    <property type="entry name" value="TRNASYNTHARG"/>
</dbReference>
<evidence type="ECO:0000313" key="12">
    <source>
        <dbReference type="EMBL" id="PIV00977.1"/>
    </source>
</evidence>
<keyword evidence="4 10" id="KW-0547">Nucleotide-binding</keyword>
<gene>
    <name evidence="12" type="primary">argS</name>
    <name evidence="12" type="ORF">COS55_02660</name>
</gene>
<dbReference type="PANTHER" id="PTHR11956:SF5">
    <property type="entry name" value="ARGININE--TRNA LIGASE, CYTOPLASMIC"/>
    <property type="match status" value="1"/>
</dbReference>
<evidence type="ECO:0000256" key="7">
    <source>
        <dbReference type="ARBA" id="ARBA00023146"/>
    </source>
</evidence>
<dbReference type="EC" id="6.1.1.19" evidence="2 9"/>
<evidence type="ECO:0000256" key="2">
    <source>
        <dbReference type="ARBA" id="ARBA00012837"/>
    </source>
</evidence>
<dbReference type="GO" id="GO:0006420">
    <property type="term" value="P:arginyl-tRNA aminoacylation"/>
    <property type="evidence" value="ECO:0007669"/>
    <property type="project" value="UniProtKB-UniRule"/>
</dbReference>
<dbReference type="PANTHER" id="PTHR11956">
    <property type="entry name" value="ARGINYL-TRNA SYNTHETASE"/>
    <property type="match status" value="1"/>
</dbReference>
<dbReference type="EMBL" id="PEVD01000039">
    <property type="protein sequence ID" value="PIV00977.1"/>
    <property type="molecule type" value="Genomic_DNA"/>
</dbReference>
<dbReference type="Proteomes" id="UP000230399">
    <property type="component" value="Unassembled WGS sequence"/>
</dbReference>
<evidence type="ECO:0000256" key="6">
    <source>
        <dbReference type="ARBA" id="ARBA00022917"/>
    </source>
</evidence>
<name>A0A2M7BD04_9BACT</name>
<evidence type="ECO:0000256" key="8">
    <source>
        <dbReference type="ARBA" id="ARBA00049339"/>
    </source>
</evidence>
<feature type="domain" description="Arginyl-tRNA synthetase catalytic core" evidence="11">
    <location>
        <begin position="2"/>
        <end position="324"/>
    </location>
</feature>
<comment type="catalytic activity">
    <reaction evidence="8">
        <text>tRNA(Arg) + L-arginine + ATP = L-arginyl-tRNA(Arg) + AMP + diphosphate</text>
        <dbReference type="Rhea" id="RHEA:20301"/>
        <dbReference type="Rhea" id="RHEA-COMP:9658"/>
        <dbReference type="Rhea" id="RHEA-COMP:9673"/>
        <dbReference type="ChEBI" id="CHEBI:30616"/>
        <dbReference type="ChEBI" id="CHEBI:32682"/>
        <dbReference type="ChEBI" id="CHEBI:33019"/>
        <dbReference type="ChEBI" id="CHEBI:78442"/>
        <dbReference type="ChEBI" id="CHEBI:78513"/>
        <dbReference type="ChEBI" id="CHEBI:456215"/>
        <dbReference type="EC" id="6.1.1.19"/>
    </reaction>
</comment>
<keyword evidence="3 10" id="KW-0436">Ligase</keyword>
<dbReference type="GO" id="GO:0004814">
    <property type="term" value="F:arginine-tRNA ligase activity"/>
    <property type="evidence" value="ECO:0007669"/>
    <property type="project" value="UniProtKB-UniRule"/>
</dbReference>
<dbReference type="InterPro" id="IPR035684">
    <property type="entry name" value="ArgRS_core"/>
</dbReference>
<comment type="caution">
    <text evidence="12">The sequence shown here is derived from an EMBL/GenBank/DDBJ whole genome shotgun (WGS) entry which is preliminary data.</text>
</comment>
<keyword evidence="7 10" id="KW-0030">Aminoacyl-tRNA synthetase</keyword>
<evidence type="ECO:0000256" key="10">
    <source>
        <dbReference type="RuleBase" id="RU363038"/>
    </source>
</evidence>
<reference evidence="13" key="1">
    <citation type="submission" date="2017-09" db="EMBL/GenBank/DDBJ databases">
        <title>Depth-based differentiation of microbial function through sediment-hosted aquifers and enrichment of novel symbionts in the deep terrestrial subsurface.</title>
        <authorList>
            <person name="Probst A.J."/>
            <person name="Ladd B."/>
            <person name="Jarett J.K."/>
            <person name="Geller-Mcgrath D.E."/>
            <person name="Sieber C.M.K."/>
            <person name="Emerson J.B."/>
            <person name="Anantharaman K."/>
            <person name="Thomas B.C."/>
            <person name="Malmstrom R."/>
            <person name="Stieglmeier M."/>
            <person name="Klingl A."/>
            <person name="Woyke T."/>
            <person name="Ryan C.M."/>
            <person name="Banfield J.F."/>
        </authorList>
    </citation>
    <scope>NUCLEOTIDE SEQUENCE [LARGE SCALE GENOMIC DNA]</scope>
</reference>
<evidence type="ECO:0000256" key="5">
    <source>
        <dbReference type="ARBA" id="ARBA00022840"/>
    </source>
</evidence>
<evidence type="ECO:0000256" key="4">
    <source>
        <dbReference type="ARBA" id="ARBA00022741"/>
    </source>
</evidence>
<comment type="similarity">
    <text evidence="1 10">Belongs to the class-I aminoacyl-tRNA synthetase family.</text>
</comment>
<evidence type="ECO:0000256" key="9">
    <source>
        <dbReference type="NCBIfam" id="TIGR00456"/>
    </source>
</evidence>
<dbReference type="SUPFAM" id="SSF52374">
    <property type="entry name" value="Nucleotidylyl transferase"/>
    <property type="match status" value="1"/>
</dbReference>
<dbReference type="GO" id="GO:0005737">
    <property type="term" value="C:cytoplasm"/>
    <property type="evidence" value="ECO:0007669"/>
    <property type="project" value="UniProtKB-UniRule"/>
</dbReference>
<evidence type="ECO:0000313" key="13">
    <source>
        <dbReference type="Proteomes" id="UP000230399"/>
    </source>
</evidence>
<keyword evidence="5 10" id="KW-0067">ATP-binding</keyword>
<dbReference type="InterPro" id="IPR014729">
    <property type="entry name" value="Rossmann-like_a/b/a_fold"/>
</dbReference>
<dbReference type="AlphaFoldDB" id="A0A2M7BD04"/>
<sequence length="370" mass="42358">MLREGENYGRAQKCAKTMVIDYSAPNIAKPFGIGHLRSTNIGQAIYNFYKFLGWKVVGDNHLGDWGTQFGKLIYQINKNPSQNLTIEVLEQLYIEFHQEAEKDPKIESEARAWFKKLEEGDKEAKGIWQTCVDISKKEFDRVYKLLGVQIDYTYGESFYQDKMEAVLEDCRKKGILKESQGAQVVEIPGEELPGMLVKSDGATTYLLRDLATVKFRKEKWQPDLFVYEVGADQTLHFNQLFKICEQLGYGNKEMFVHVAHGLIRWKEGKFSTRKGTTIHLKEVLDEAVKRAAEINQDSAIAVGIGAVKYNDLKQNPRTDVIFDWEQMLSLQGNSGPYLQYTYARTQSVLAKSEFLISNFKINSNFKLLNA</sequence>
<dbReference type="Gene3D" id="3.40.50.620">
    <property type="entry name" value="HUPs"/>
    <property type="match status" value="1"/>
</dbReference>
<dbReference type="Gene3D" id="1.10.730.10">
    <property type="entry name" value="Isoleucyl-tRNA Synthetase, Domain 1"/>
    <property type="match status" value="1"/>
</dbReference>
<dbReference type="NCBIfam" id="TIGR00456">
    <property type="entry name" value="argS"/>
    <property type="match status" value="1"/>
</dbReference>
<dbReference type="InterPro" id="IPR001278">
    <property type="entry name" value="Arg-tRNA-ligase"/>
</dbReference>